<dbReference type="EMBL" id="BMEC01000021">
    <property type="protein sequence ID" value="GGC54839.1"/>
    <property type="molecule type" value="Genomic_DNA"/>
</dbReference>
<accession>A0ABQ1N5N8</accession>
<evidence type="ECO:0000313" key="2">
    <source>
        <dbReference type="EMBL" id="GGC54839.1"/>
    </source>
</evidence>
<reference evidence="3" key="1">
    <citation type="journal article" date="2019" name="Int. J. Syst. Evol. Microbiol.">
        <title>The Global Catalogue of Microorganisms (GCM) 10K type strain sequencing project: providing services to taxonomists for standard genome sequencing and annotation.</title>
        <authorList>
            <consortium name="The Broad Institute Genomics Platform"/>
            <consortium name="The Broad Institute Genome Sequencing Center for Infectious Disease"/>
            <person name="Wu L."/>
            <person name="Ma J."/>
        </authorList>
    </citation>
    <scope>NUCLEOTIDE SEQUENCE [LARGE SCALE GENOMIC DNA]</scope>
    <source>
        <strain evidence="3">CGMCC 1.10832</strain>
    </source>
</reference>
<keyword evidence="3" id="KW-1185">Reference proteome</keyword>
<feature type="transmembrane region" description="Helical" evidence="1">
    <location>
        <begin position="76"/>
        <end position="101"/>
    </location>
</feature>
<sequence length="140" mass="15764">MKRQIEVRWVIFLFTILIAAFGLLTGFAFGDTFNIQLHDTYYVIESLYLLVILIITLSIAYLLTLGLKRLALLNRILKTTSIIIIALIGLSLFGLLALIIGTFAMSPAFGQSLSSYGITILVLGMTILFMMRTKEIWRKN</sequence>
<dbReference type="Proteomes" id="UP000636010">
    <property type="component" value="Unassembled WGS sequence"/>
</dbReference>
<feature type="transmembrane region" description="Helical" evidence="1">
    <location>
        <begin position="113"/>
        <end position="131"/>
    </location>
</feature>
<evidence type="ECO:0000313" key="3">
    <source>
        <dbReference type="Proteomes" id="UP000636010"/>
    </source>
</evidence>
<evidence type="ECO:0000256" key="1">
    <source>
        <dbReference type="SAM" id="Phobius"/>
    </source>
</evidence>
<protein>
    <recommendedName>
        <fullName evidence="4">DUF4293 domain-containing protein</fullName>
    </recommendedName>
</protein>
<proteinExistence type="predicted"/>
<feature type="transmembrane region" description="Helical" evidence="1">
    <location>
        <begin position="41"/>
        <end position="64"/>
    </location>
</feature>
<comment type="caution">
    <text evidence="2">The sequence shown here is derived from an EMBL/GenBank/DDBJ whole genome shotgun (WGS) entry which is preliminary data.</text>
</comment>
<name>A0ABQ1N5N8_9BACT</name>
<keyword evidence="1" id="KW-1133">Transmembrane helix</keyword>
<feature type="transmembrane region" description="Helical" evidence="1">
    <location>
        <begin position="7"/>
        <end position="29"/>
    </location>
</feature>
<gene>
    <name evidence="2" type="ORF">GCM10011506_45620</name>
</gene>
<dbReference type="RefSeq" id="WP_188467667.1">
    <property type="nucleotide sequence ID" value="NZ_BAABHU010000021.1"/>
</dbReference>
<organism evidence="2 3">
    <name type="scientific">Marivirga lumbricoides</name>
    <dbReference type="NCBI Taxonomy" id="1046115"/>
    <lineage>
        <taxon>Bacteria</taxon>
        <taxon>Pseudomonadati</taxon>
        <taxon>Bacteroidota</taxon>
        <taxon>Cytophagia</taxon>
        <taxon>Cytophagales</taxon>
        <taxon>Marivirgaceae</taxon>
        <taxon>Marivirga</taxon>
    </lineage>
</organism>
<keyword evidence="1" id="KW-0472">Membrane</keyword>
<keyword evidence="1" id="KW-0812">Transmembrane</keyword>
<evidence type="ECO:0008006" key="4">
    <source>
        <dbReference type="Google" id="ProtNLM"/>
    </source>
</evidence>